<dbReference type="Proteomes" id="UP000005085">
    <property type="component" value="Unassembled WGS sequence"/>
</dbReference>
<proteinExistence type="predicted"/>
<dbReference type="HOGENOM" id="CLU_3389762_0_0_7"/>
<keyword evidence="3" id="KW-1185">Reference proteome</keyword>
<protein>
    <submittedName>
        <fullName evidence="2">Uncharacterized protein</fullName>
    </submittedName>
</protein>
<keyword evidence="1" id="KW-0472">Membrane</keyword>
<evidence type="ECO:0000313" key="3">
    <source>
        <dbReference type="Proteomes" id="UP000005085"/>
    </source>
</evidence>
<evidence type="ECO:0000256" key="1">
    <source>
        <dbReference type="SAM" id="Phobius"/>
    </source>
</evidence>
<dbReference type="AlphaFoldDB" id="T5LDJ7"/>
<name>T5LDJ7_9HELI</name>
<reference evidence="2 3" key="1">
    <citation type="journal article" date="2014" name="Genome Announc.">
        <title>Draft genome sequences of six enterohepatic helicobacter species isolated from humans and one from rhesus macaques.</title>
        <authorList>
            <person name="Shen Z."/>
            <person name="Sheh A."/>
            <person name="Young S.K."/>
            <person name="Abouelliel A."/>
            <person name="Ward D.V."/>
            <person name="Earl A.M."/>
            <person name="Fox J.G."/>
        </authorList>
    </citation>
    <scope>NUCLEOTIDE SEQUENCE [LARGE SCALE GENOMIC DNA]</scope>
    <source>
        <strain evidence="2 3">ATCC 43879</strain>
    </source>
</reference>
<organism evidence="2 3">
    <name type="scientific">Helicobacter bilis ATCC 43879</name>
    <dbReference type="NCBI Taxonomy" id="613026"/>
    <lineage>
        <taxon>Bacteria</taxon>
        <taxon>Pseudomonadati</taxon>
        <taxon>Campylobacterota</taxon>
        <taxon>Epsilonproteobacteria</taxon>
        <taxon>Campylobacterales</taxon>
        <taxon>Helicobacteraceae</taxon>
        <taxon>Helicobacter</taxon>
    </lineage>
</organism>
<feature type="transmembrane region" description="Helical" evidence="1">
    <location>
        <begin position="6"/>
        <end position="23"/>
    </location>
</feature>
<sequence length="32" mass="3683">MGLNFVLIVILAAWVGVSEYRIYCLEKVGRNR</sequence>
<keyword evidence="1" id="KW-1133">Transmembrane helix</keyword>
<gene>
    <name evidence="2" type="ORF">HRAG_02319</name>
</gene>
<comment type="caution">
    <text evidence="2">The sequence shown here is derived from an EMBL/GenBank/DDBJ whole genome shotgun (WGS) entry which is preliminary data.</text>
</comment>
<evidence type="ECO:0000313" key="2">
    <source>
        <dbReference type="EMBL" id="EQM94633.1"/>
    </source>
</evidence>
<dbReference type="EMBL" id="ACDN02000059">
    <property type="protein sequence ID" value="EQM94633.1"/>
    <property type="molecule type" value="Genomic_DNA"/>
</dbReference>
<accession>T5LDJ7</accession>
<keyword evidence="1" id="KW-0812">Transmembrane</keyword>